<accession>A0A450ZPR3</accession>
<evidence type="ECO:0000259" key="1">
    <source>
        <dbReference type="Pfam" id="PF01850"/>
    </source>
</evidence>
<protein>
    <submittedName>
        <fullName evidence="3">PIN domain-containing protein</fullName>
    </submittedName>
</protein>
<gene>
    <name evidence="3" type="ORF">BECKTUN1418E_GA0071001_103321</name>
    <name evidence="2" type="ORF">BECKTUN1418F_GA0071002_103221</name>
</gene>
<proteinExistence type="predicted"/>
<feature type="domain" description="PIN" evidence="1">
    <location>
        <begin position="2"/>
        <end position="47"/>
    </location>
</feature>
<name>A0A450ZPR3_9GAMM</name>
<evidence type="ECO:0000313" key="3">
    <source>
        <dbReference type="EMBL" id="VFK55822.1"/>
    </source>
</evidence>
<dbReference type="AlphaFoldDB" id="A0A450ZPR3"/>
<dbReference type="Gene3D" id="3.40.50.1010">
    <property type="entry name" value="5'-nuclease"/>
    <property type="match status" value="1"/>
</dbReference>
<dbReference type="SUPFAM" id="SSF88723">
    <property type="entry name" value="PIN domain-like"/>
    <property type="match status" value="1"/>
</dbReference>
<dbReference type="Pfam" id="PF01850">
    <property type="entry name" value="PIN"/>
    <property type="match status" value="1"/>
</dbReference>
<organism evidence="3">
    <name type="scientific">Candidatus Kentrum sp. TUN</name>
    <dbReference type="NCBI Taxonomy" id="2126343"/>
    <lineage>
        <taxon>Bacteria</taxon>
        <taxon>Pseudomonadati</taxon>
        <taxon>Pseudomonadota</taxon>
        <taxon>Gammaproteobacteria</taxon>
        <taxon>Candidatus Kentrum</taxon>
    </lineage>
</organism>
<dbReference type="InterPro" id="IPR002716">
    <property type="entry name" value="PIN_dom"/>
</dbReference>
<reference evidence="3" key="1">
    <citation type="submission" date="2019-02" db="EMBL/GenBank/DDBJ databases">
        <authorList>
            <person name="Gruber-Vodicka R. H."/>
            <person name="Seah K. B. B."/>
        </authorList>
    </citation>
    <scope>NUCLEOTIDE SEQUENCE</scope>
    <source>
        <strain evidence="3">BECK_BY2</strain>
        <strain evidence="2">BECK_BY3</strain>
    </source>
</reference>
<dbReference type="InterPro" id="IPR029060">
    <property type="entry name" value="PIN-like_dom_sf"/>
</dbReference>
<dbReference type="EMBL" id="CAADFY010000032">
    <property type="protein sequence ID" value="VFK53924.1"/>
    <property type="molecule type" value="Genomic_DNA"/>
</dbReference>
<dbReference type="EMBL" id="CAADFV010000033">
    <property type="protein sequence ID" value="VFK55822.1"/>
    <property type="molecule type" value="Genomic_DNA"/>
</dbReference>
<sequence length="61" mass="6749">MLPVSYPIIEQAISLRQQRKMSLGDALIAATALAHDLELATANTNDFDWIEDLDVINPVIL</sequence>
<evidence type="ECO:0000313" key="2">
    <source>
        <dbReference type="EMBL" id="VFK53924.1"/>
    </source>
</evidence>